<name>K2Q233_9FLAO</name>
<dbReference type="PANTHER" id="PTHR43405:SF1">
    <property type="entry name" value="GLYCOSYL HYDROLASE DIGH"/>
    <property type="match status" value="1"/>
</dbReference>
<dbReference type="PATRIC" id="fig|555500.3.peg.2094"/>
<dbReference type="PROSITE" id="PS51257">
    <property type="entry name" value="PROKAR_LIPOPROTEIN"/>
    <property type="match status" value="1"/>
</dbReference>
<evidence type="ECO:0000256" key="2">
    <source>
        <dbReference type="SAM" id="SignalP"/>
    </source>
</evidence>
<dbReference type="InterPro" id="IPR052177">
    <property type="entry name" value="Divisome_Glycosyl_Hydrolase"/>
</dbReference>
<dbReference type="STRING" id="555500.I215_10138"/>
<protein>
    <recommendedName>
        <fullName evidence="3">Glycosyl hydrolase-like 10 domain-containing protein</fullName>
    </recommendedName>
</protein>
<dbReference type="EMBL" id="AMSG01000013">
    <property type="protein sequence ID" value="EKF54921.1"/>
    <property type="molecule type" value="Genomic_DNA"/>
</dbReference>
<accession>K2Q233</accession>
<dbReference type="OrthoDB" id="9773203at2"/>
<feature type="chain" id="PRO_5003863207" description="Glycosyl hydrolase-like 10 domain-containing protein" evidence="2">
    <location>
        <begin position="20"/>
        <end position="519"/>
    </location>
</feature>
<evidence type="ECO:0000313" key="5">
    <source>
        <dbReference type="Proteomes" id="UP000007364"/>
    </source>
</evidence>
<dbReference type="InterPro" id="IPR017853">
    <property type="entry name" value="GH"/>
</dbReference>
<dbReference type="Gene3D" id="3.20.20.80">
    <property type="entry name" value="Glycosidases"/>
    <property type="match status" value="1"/>
</dbReference>
<keyword evidence="1 2" id="KW-0732">Signal</keyword>
<proteinExistence type="predicted"/>
<feature type="domain" description="Glycosyl hydrolase-like 10" evidence="3">
    <location>
        <begin position="57"/>
        <end position="353"/>
    </location>
</feature>
<dbReference type="Proteomes" id="UP000007364">
    <property type="component" value="Unassembled WGS sequence"/>
</dbReference>
<dbReference type="eggNOG" id="COG1649">
    <property type="taxonomic scope" value="Bacteria"/>
</dbReference>
<gene>
    <name evidence="4" type="ORF">I215_10138</name>
</gene>
<dbReference type="SUPFAM" id="SSF51445">
    <property type="entry name" value="(Trans)glycosidases"/>
    <property type="match status" value="1"/>
</dbReference>
<dbReference type="Pfam" id="PF02638">
    <property type="entry name" value="GHL10"/>
    <property type="match status" value="1"/>
</dbReference>
<feature type="signal peptide" evidence="2">
    <location>
        <begin position="1"/>
        <end position="19"/>
    </location>
</feature>
<dbReference type="PANTHER" id="PTHR43405">
    <property type="entry name" value="GLYCOSYL HYDROLASE DIGH"/>
    <property type="match status" value="1"/>
</dbReference>
<evidence type="ECO:0000313" key="4">
    <source>
        <dbReference type="EMBL" id="EKF54921.1"/>
    </source>
</evidence>
<keyword evidence="5" id="KW-1185">Reference proteome</keyword>
<sequence>MIRNHIKGLFPLLLFICFAAGCKSTSPIVNSNQNDGTYVVSNPSDVWDPKAPYVLEEFRAAWIATVANISWPSKPGLSTAEQKQEALELLEYLSTQNYNAVVLQVRPQCDALYQSELEPWSYYLTGQQGIAPSPWYDPLEFWVEEAHKRGLELHAWLNPYRAHHSSAKALKETSIVRKHPELVVELANGMWWMDPALEETKKHSLAVVEDLVKRYNLDGIHFDDYFYPYESYNDNKDFPDQKSWNEYLNTGGKMNRGDWRRGHVNDFIQRVYQLIKTEKPYVKLGISPFGIWKPGYPESVVGFNQYDKLYADAKLWLNKGWVDYFTPQLYWKTGKIGQSFPELLGWWKSQNTQQRHLWPGIRIDYGGDELNAQETIGQIMITRGMLPKSKGTVHWSIGPLMKYDSLSSKIRKGPYNKKSLIPASPWLDNSPPEQPEFQVTKIDTVAKVQWKPKDAQDIHHYVFYFQYRGKPWDYKILTKNDLSIKIPLTDPNSNTQLIRVGLTGLDRSWNQSLFQQKEI</sequence>
<evidence type="ECO:0000256" key="1">
    <source>
        <dbReference type="ARBA" id="ARBA00022729"/>
    </source>
</evidence>
<dbReference type="InterPro" id="IPR003790">
    <property type="entry name" value="GHL10"/>
</dbReference>
<evidence type="ECO:0000259" key="3">
    <source>
        <dbReference type="Pfam" id="PF02638"/>
    </source>
</evidence>
<organism evidence="4 5">
    <name type="scientific">Galbibacter marinus</name>
    <dbReference type="NCBI Taxonomy" id="555500"/>
    <lineage>
        <taxon>Bacteria</taxon>
        <taxon>Pseudomonadati</taxon>
        <taxon>Bacteroidota</taxon>
        <taxon>Flavobacteriia</taxon>
        <taxon>Flavobacteriales</taxon>
        <taxon>Flavobacteriaceae</taxon>
        <taxon>Galbibacter</taxon>
    </lineage>
</organism>
<comment type="caution">
    <text evidence="4">The sequence shown here is derived from an EMBL/GenBank/DDBJ whole genome shotgun (WGS) entry which is preliminary data.</text>
</comment>
<dbReference type="RefSeq" id="WP_008991870.1">
    <property type="nucleotide sequence ID" value="NZ_AMSG01000013.1"/>
</dbReference>
<reference evidence="4 5" key="1">
    <citation type="journal article" date="2012" name="J. Bacteriol.">
        <title>Genome Sequence of Galbibacter marinum Type Strain ck-I2-15.</title>
        <authorList>
            <person name="Lai Q."/>
            <person name="Li C."/>
            <person name="Shao Z."/>
        </authorList>
    </citation>
    <scope>NUCLEOTIDE SEQUENCE [LARGE SCALE GENOMIC DNA]</scope>
    <source>
        <strain evidence="5">ck-I2-15</strain>
    </source>
</reference>
<dbReference type="AlphaFoldDB" id="K2Q233"/>